<dbReference type="EMBL" id="CP003923">
    <property type="protein sequence ID" value="AIC94244.1"/>
    <property type="molecule type" value="Genomic_DNA"/>
</dbReference>
<dbReference type="GO" id="GO:0046872">
    <property type="term" value="F:metal ion binding"/>
    <property type="evidence" value="ECO:0007669"/>
    <property type="project" value="UniProtKB-KW"/>
</dbReference>
<dbReference type="Proteomes" id="UP000027142">
    <property type="component" value="Chromosome"/>
</dbReference>
<evidence type="ECO:0000256" key="7">
    <source>
        <dbReference type="ARBA" id="ARBA00023098"/>
    </source>
</evidence>
<evidence type="ECO:0000256" key="3">
    <source>
        <dbReference type="ARBA" id="ARBA00022723"/>
    </source>
</evidence>
<dbReference type="SUPFAM" id="SSF56796">
    <property type="entry name" value="Dehydroquinate synthase-like"/>
    <property type="match status" value="1"/>
</dbReference>
<evidence type="ECO:0000256" key="6">
    <source>
        <dbReference type="ARBA" id="ARBA00023027"/>
    </source>
</evidence>
<dbReference type="RefSeq" id="WP_038479354.1">
    <property type="nucleotide sequence ID" value="NZ_CP003923.1"/>
</dbReference>
<keyword evidence="3" id="KW-0479">Metal-binding</keyword>
<organism evidence="10 11">
    <name type="scientific">Shouchella lehensis G1</name>
    <dbReference type="NCBI Taxonomy" id="1246626"/>
    <lineage>
        <taxon>Bacteria</taxon>
        <taxon>Bacillati</taxon>
        <taxon>Bacillota</taxon>
        <taxon>Bacilli</taxon>
        <taxon>Bacillales</taxon>
        <taxon>Bacillaceae</taxon>
        <taxon>Shouchella</taxon>
    </lineage>
</organism>
<dbReference type="Gene3D" id="3.40.50.1970">
    <property type="match status" value="1"/>
</dbReference>
<dbReference type="HOGENOM" id="CLU_038362_1_0_9"/>
<evidence type="ECO:0000313" key="11">
    <source>
        <dbReference type="Proteomes" id="UP000027142"/>
    </source>
</evidence>
<keyword evidence="1" id="KW-0963">Cytoplasm</keyword>
<dbReference type="KEGG" id="ble:BleG1_1666"/>
<evidence type="ECO:0000256" key="5">
    <source>
        <dbReference type="ARBA" id="ARBA00023002"/>
    </source>
</evidence>
<dbReference type="CDD" id="cd08175">
    <property type="entry name" value="G1PDH"/>
    <property type="match status" value="1"/>
</dbReference>
<dbReference type="STRING" id="1246626.BleG1_1666"/>
<reference evidence="10 11" key="1">
    <citation type="journal article" date="2014" name="Gene">
        <title>A comparative genomic analysis of the alkalitolerant soil bacterium Bacillus lehensis G1.</title>
        <authorList>
            <person name="Noor Y.M."/>
            <person name="Samsulrizal N.H."/>
            <person name="Jema'on N.A."/>
            <person name="Low K.O."/>
            <person name="Ramli A.N."/>
            <person name="Alias N.I."/>
            <person name="Damis S.I."/>
            <person name="Fuzi S.F."/>
            <person name="Isa M.N."/>
            <person name="Murad A.M."/>
            <person name="Raih M.F."/>
            <person name="Bakar F.D."/>
            <person name="Najimudin N."/>
            <person name="Mahadi N.M."/>
            <person name="Illias R.M."/>
        </authorList>
    </citation>
    <scope>NUCLEOTIDE SEQUENCE [LARGE SCALE GENOMIC DNA]</scope>
    <source>
        <strain evidence="10 11">G1</strain>
    </source>
</reference>
<dbReference type="Pfam" id="PF13685">
    <property type="entry name" value="Fe-ADH_2"/>
    <property type="match status" value="1"/>
</dbReference>
<dbReference type="InterPro" id="IPR016205">
    <property type="entry name" value="Glycerol_DH"/>
</dbReference>
<proteinExistence type="predicted"/>
<evidence type="ECO:0000256" key="9">
    <source>
        <dbReference type="ARBA" id="ARBA00023264"/>
    </source>
</evidence>
<dbReference type="OrthoDB" id="9763580at2"/>
<evidence type="ECO:0000313" key="10">
    <source>
        <dbReference type="EMBL" id="AIC94244.1"/>
    </source>
</evidence>
<evidence type="ECO:0000256" key="4">
    <source>
        <dbReference type="ARBA" id="ARBA00022857"/>
    </source>
</evidence>
<keyword evidence="2" id="KW-0444">Lipid biosynthesis</keyword>
<keyword evidence="5" id="KW-0560">Oxidoreductase</keyword>
<evidence type="ECO:0000256" key="1">
    <source>
        <dbReference type="ARBA" id="ARBA00022490"/>
    </source>
</evidence>
<evidence type="ECO:0000256" key="8">
    <source>
        <dbReference type="ARBA" id="ARBA00023209"/>
    </source>
</evidence>
<dbReference type="GO" id="GO:0016614">
    <property type="term" value="F:oxidoreductase activity, acting on CH-OH group of donors"/>
    <property type="evidence" value="ECO:0007669"/>
    <property type="project" value="InterPro"/>
</dbReference>
<dbReference type="PATRIC" id="fig|1246626.3.peg.1657"/>
<keyword evidence="11" id="KW-1185">Reference proteome</keyword>
<dbReference type="GO" id="GO:0008654">
    <property type="term" value="P:phospholipid biosynthetic process"/>
    <property type="evidence" value="ECO:0007669"/>
    <property type="project" value="UniProtKB-KW"/>
</dbReference>
<keyword evidence="7" id="KW-0443">Lipid metabolism</keyword>
<evidence type="ECO:0000256" key="2">
    <source>
        <dbReference type="ARBA" id="ARBA00022516"/>
    </source>
</evidence>
<keyword evidence="6" id="KW-0520">NAD</keyword>
<accession>A0A060M2C0</accession>
<dbReference type="PANTHER" id="PTHR43616">
    <property type="entry name" value="GLYCEROL DEHYDROGENASE"/>
    <property type="match status" value="1"/>
</dbReference>
<keyword evidence="9" id="KW-1208">Phospholipid metabolism</keyword>
<dbReference type="PANTHER" id="PTHR43616:SF5">
    <property type="entry name" value="GLYCEROL DEHYDROGENASE 1"/>
    <property type="match status" value="1"/>
</dbReference>
<name>A0A060M2C0_9BACI</name>
<keyword evidence="8" id="KW-0594">Phospholipid biosynthesis</keyword>
<dbReference type="AlphaFoldDB" id="A0A060M2C0"/>
<sequence>MNVRSIEERISRTEEKLNPLPLETIVVEKNALKKAVAYVASRAKRRILLVADRQTYAAAGKQLTDLLQEEAITFVDIHLVKPNKNGDVLADEQSLIDVFLSVNEETELLLAVGSGTIHDLVRFISGKTGKSFISIPTAPSVDGFTSLGAPIVVRGEKKTYQLVAPVALFADITIIQKAPPALIAAGFGDMIGKYTSLLDWHVGSVVANEPYSAFVAERTKEALDACLDHVGKIEARTEEGVQRLMEALLLSGLAMALFGQSHPASGAEHHLSHYWEMKALENEEKQLLHGAKVGLSTLVITQFYKETIMPELHSLMSGEEAKQIRQLIEALPSIEFIQSQLEQVGWTKELVPIPQSVIEQSLKEAHLLRDRYTLLRLYNDYRGGRSNAYRTKTASI</sequence>
<dbReference type="eggNOG" id="COG0371">
    <property type="taxonomic scope" value="Bacteria"/>
</dbReference>
<gene>
    <name evidence="10" type="ORF">BleG1_1666</name>
</gene>
<dbReference type="InterPro" id="IPR032837">
    <property type="entry name" value="G1PDH"/>
</dbReference>
<dbReference type="Gene3D" id="1.20.1090.10">
    <property type="entry name" value="Dehydroquinate synthase-like - alpha domain"/>
    <property type="match status" value="1"/>
</dbReference>
<protein>
    <submittedName>
        <fullName evidence="10">Glycerol-1-phosphate dehydrogenase [NAD(P)+]</fullName>
    </submittedName>
</protein>
<keyword evidence="4" id="KW-0521">NADP</keyword>